<dbReference type="Pfam" id="PF00562">
    <property type="entry name" value="RNA_pol_Rpb2_6"/>
    <property type="match status" value="1"/>
</dbReference>
<dbReference type="Pfam" id="PF04560">
    <property type="entry name" value="RNA_pol_Rpb2_7"/>
    <property type="match status" value="1"/>
</dbReference>
<name>A0ABW9AGS0_9BURK</name>
<comment type="catalytic activity">
    <reaction evidence="5 6 8">
        <text>RNA(n) + a ribonucleoside 5'-triphosphate = RNA(n+1) + diphosphate</text>
        <dbReference type="Rhea" id="RHEA:21248"/>
        <dbReference type="Rhea" id="RHEA-COMP:14527"/>
        <dbReference type="Rhea" id="RHEA-COMP:17342"/>
        <dbReference type="ChEBI" id="CHEBI:33019"/>
        <dbReference type="ChEBI" id="CHEBI:61557"/>
        <dbReference type="ChEBI" id="CHEBI:140395"/>
        <dbReference type="EC" id="2.7.7.6"/>
    </reaction>
</comment>
<feature type="domain" description="RNA polymerase Rpb2" evidence="13">
    <location>
        <begin position="519"/>
        <end position="586"/>
    </location>
</feature>
<dbReference type="Gene3D" id="2.40.270.10">
    <property type="entry name" value="DNA-directed RNA polymerase, subunit 2, domain 6"/>
    <property type="match status" value="1"/>
</dbReference>
<feature type="domain" description="RNA polymerase Rpb2" evidence="11">
    <location>
        <begin position="356"/>
        <end position="460"/>
    </location>
</feature>
<dbReference type="EMBL" id="JAQQFM010000015">
    <property type="protein sequence ID" value="MFL9927449.1"/>
    <property type="molecule type" value="Genomic_DNA"/>
</dbReference>
<evidence type="ECO:0000259" key="11">
    <source>
        <dbReference type="Pfam" id="PF04561"/>
    </source>
</evidence>
<evidence type="ECO:0000259" key="14">
    <source>
        <dbReference type="Pfam" id="PF10385"/>
    </source>
</evidence>
<evidence type="ECO:0000256" key="8">
    <source>
        <dbReference type="RuleBase" id="RU363031"/>
    </source>
</evidence>
<dbReference type="InterPro" id="IPR007120">
    <property type="entry name" value="DNA-dir_RNAP_su2_dom"/>
</dbReference>
<dbReference type="Pfam" id="PF04561">
    <property type="entry name" value="RNA_pol_Rpb2_2"/>
    <property type="match status" value="2"/>
</dbReference>
<keyword evidence="16" id="KW-1185">Reference proteome</keyword>
<organism evidence="15 16">
    <name type="scientific">Herbaspirillum lusitanum</name>
    <dbReference type="NCBI Taxonomy" id="213312"/>
    <lineage>
        <taxon>Bacteria</taxon>
        <taxon>Pseudomonadati</taxon>
        <taxon>Pseudomonadota</taxon>
        <taxon>Betaproteobacteria</taxon>
        <taxon>Burkholderiales</taxon>
        <taxon>Oxalobacteraceae</taxon>
        <taxon>Herbaspirillum</taxon>
    </lineage>
</organism>
<evidence type="ECO:0000259" key="13">
    <source>
        <dbReference type="Pfam" id="PF04565"/>
    </source>
</evidence>
<dbReference type="InterPro" id="IPR015712">
    <property type="entry name" value="DNA-dir_RNA_pol_su2"/>
</dbReference>
<proteinExistence type="inferred from homology"/>
<keyword evidence="4 6" id="KW-0804">Transcription</keyword>
<dbReference type="PROSITE" id="PS01166">
    <property type="entry name" value="RNA_POL_BETA"/>
    <property type="match status" value="1"/>
</dbReference>
<evidence type="ECO:0000256" key="6">
    <source>
        <dbReference type="HAMAP-Rule" id="MF_01321"/>
    </source>
</evidence>
<comment type="similarity">
    <text evidence="6 7">Belongs to the RNA polymerase beta chain family.</text>
</comment>
<feature type="domain" description="DNA-directed RNA polymerase subunit 2 hybrid-binding" evidence="9">
    <location>
        <begin position="726"/>
        <end position="1290"/>
    </location>
</feature>
<dbReference type="Gene3D" id="2.40.50.150">
    <property type="match status" value="1"/>
</dbReference>
<dbReference type="NCBIfam" id="TIGR02013">
    <property type="entry name" value="rpoB"/>
    <property type="match status" value="1"/>
</dbReference>
<dbReference type="InterPro" id="IPR037034">
    <property type="entry name" value="RNA_pol_Rpb2_2_sf"/>
</dbReference>
<evidence type="ECO:0000259" key="10">
    <source>
        <dbReference type="Pfam" id="PF04560"/>
    </source>
</evidence>
<dbReference type="Pfam" id="PF04565">
    <property type="entry name" value="RNA_pol_Rpb2_3"/>
    <property type="match status" value="1"/>
</dbReference>
<dbReference type="InterPro" id="IPR019462">
    <property type="entry name" value="DNA-dir_RNA_pol_bsu_external_1"/>
</dbReference>
<dbReference type="Gene3D" id="3.90.1110.10">
    <property type="entry name" value="RNA polymerase Rpb2, domain 2"/>
    <property type="match status" value="1"/>
</dbReference>
<comment type="function">
    <text evidence="6 8">DNA-dependent RNA polymerase catalyzes the transcription of DNA into RNA using the four ribonucleoside triphosphates as substrates.</text>
</comment>
<evidence type="ECO:0000256" key="4">
    <source>
        <dbReference type="ARBA" id="ARBA00023163"/>
    </source>
</evidence>
<feature type="domain" description="RNA polymerase Rpb2" evidence="10">
    <location>
        <begin position="1292"/>
        <end position="1366"/>
    </location>
</feature>
<evidence type="ECO:0000256" key="2">
    <source>
        <dbReference type="ARBA" id="ARBA00022679"/>
    </source>
</evidence>
<dbReference type="InterPro" id="IPR037033">
    <property type="entry name" value="DNA-dir_RNAP_su2_hyb_sf"/>
</dbReference>
<dbReference type="InterPro" id="IPR007121">
    <property type="entry name" value="RNA_pol_bsu_CS"/>
</dbReference>
<sequence>MHYSFTEKKRIRKSFAKRANVHNVPFLLATQIESYQTFLQAEKLASARKNEGLQSAFSSIFPIVSHNGFARLEFLSYVLGAPPFDVKECQQRGLTFASPLRAKVRLVILDKESPTKPVVKEMKEQEVYMGELPLMTTTGSFVINGTERVIVSQLHRSPGVFFEHDRGKTHSSGKLLFSARIIPYRGSWLDFEFDPKDILFFRVDRRRKMPVTILLKAIGMTSEQILANFFVFDNFNLHAEGAEMEFVSERLRGEVARFDISDKSGKVLVAKDKRINAKHVRDIEAAGIKHISVPEDYLLGRVLAKNIIDGDTGEVIASANDELTEELLAKLRESDISDIQTLYTNDLDQGGYISQTLRTDDTSDQTAARIAIYRMMRPGEPPTEDSVEALFNGLFYSEDRYDLSAVGRMKFNRRVSRDELTGTMTLSNEDILAVIKILVELRNGRGEVDDIDHLGNRRVRCVGELAENQFRAGLVRVERAVKERLGQAEADNLMPHDLINSKPISAAIREFFGSSQLSQFMDQTNPLSEITHKRRVSALGPGGLTRERAGFEVRDVHPTHYGRVCPIETPEGPNIGLINSLALYARLNEYGFLETPYRKVEGSKVTNQIDYLSAIEEGRYIIAQANATIDASLKLSDELVSAREAGETILVSPERVQYMDVAPGQVVSVAASLIPFLEHDDANRALMGANMQRQAVPCLRPEKPLVGTGIERTVAVDSGTTVQALRGGIVDYVDAGRVVIRVNDEEAQAGEVGVDIYNLIKYTRSNQNTNINQRPIVKVGDRVAKDDVIADGASTDLGELALGQNMLVAFMPWNGYNFEDSILISEKVVADDRYTSIHIEELSVVARDTKLGAEEITRDISNLAENQLARLDESGITYIGAEVEAGDTLVGKVTPKGETQLTPEEKLLRAIFGEKASDVKDTSLRVPSGMVGTVIDVQVFTREGIQRDKRAQQIIDDELKRYRLDLNDQLRIVEGDAFQRLEKLLIGKVANGGPKKLVKGTKLDKAYLDDLDKYHWFDIRPADDDMATALEAIKESIAEKRHQFDLAFEEKRKKLTQGDELPPGVQKMVKVYLAVKRRLQPGDKMAGRHGNKGVVSRILPIEDMPHMADGTPADIVLNPLGVPSRMNVGQVLEVHLGWAAKGLGLRLGEMVKAQVQIAELRKFLTTIYNESGKKEALDEFSDHEILELVDNLKKGVPFATPVFDGAHESETRRMLDLAYPDHIAKQLGMTPSKNQVTMYDGRTGEAFERTVTVGYMHYLKLHHLVDDKMHARSTGPYSLVTQQPLGGKAQFGGQRFGEMEVWALEAYGASYVLQEMLTVKSDDVNGRTKVYENLVKGDHVIDAGMPESFNVLVKEIRSLGIDIDLERD</sequence>
<comment type="subunit">
    <text evidence="6 8">The RNAP catalytic core consists of 2 alpha, 1 beta, 1 beta' and 1 omega subunit. When a sigma factor is associated with the core the holoenzyme is formed, which can initiate transcription.</text>
</comment>
<protein>
    <recommendedName>
        <fullName evidence="6 8">DNA-directed RNA polymerase subunit beta</fullName>
        <shortName evidence="6">RNAP subunit beta</shortName>
        <ecNumber evidence="6 8">2.7.7.6</ecNumber>
    </recommendedName>
    <alternativeName>
        <fullName evidence="6">RNA polymerase subunit beta</fullName>
    </alternativeName>
    <alternativeName>
        <fullName evidence="6">Transcriptase subunit beta</fullName>
    </alternativeName>
</protein>
<dbReference type="SUPFAM" id="SSF64484">
    <property type="entry name" value="beta and beta-prime subunits of DNA dependent RNA-polymerase"/>
    <property type="match status" value="1"/>
</dbReference>
<dbReference type="NCBIfam" id="NF001616">
    <property type="entry name" value="PRK00405.1"/>
    <property type="match status" value="1"/>
</dbReference>
<dbReference type="Pfam" id="PF10385">
    <property type="entry name" value="RNA_pol_Rpb2_45"/>
    <property type="match status" value="1"/>
</dbReference>
<feature type="domain" description="RNA polymerase beta subunit protrusion" evidence="12">
    <location>
        <begin position="27"/>
        <end position="505"/>
    </location>
</feature>
<evidence type="ECO:0000313" key="16">
    <source>
        <dbReference type="Proteomes" id="UP001629246"/>
    </source>
</evidence>
<evidence type="ECO:0000259" key="12">
    <source>
        <dbReference type="Pfam" id="PF04563"/>
    </source>
</evidence>
<reference evidence="15 16" key="1">
    <citation type="journal article" date="2024" name="Chem. Sci.">
        <title>Discovery of megapolipeptins by genome mining of a Burkholderiales bacteria collection.</title>
        <authorList>
            <person name="Paulo B.S."/>
            <person name="Recchia M.J.J."/>
            <person name="Lee S."/>
            <person name="Fergusson C.H."/>
            <person name="Romanowski S.B."/>
            <person name="Hernandez A."/>
            <person name="Krull N."/>
            <person name="Liu D.Y."/>
            <person name="Cavanagh H."/>
            <person name="Bos A."/>
            <person name="Gray C.A."/>
            <person name="Murphy B.T."/>
            <person name="Linington R.G."/>
            <person name="Eustaquio A.S."/>
        </authorList>
    </citation>
    <scope>NUCLEOTIDE SEQUENCE [LARGE SCALE GENOMIC DNA]</scope>
    <source>
        <strain evidence="15 16">RL21-008-BIB-A</strain>
    </source>
</reference>
<dbReference type="EC" id="2.7.7.6" evidence="6 8"/>
<dbReference type="GO" id="GO:0000428">
    <property type="term" value="C:DNA-directed RNA polymerase complex"/>
    <property type="evidence" value="ECO:0007669"/>
    <property type="project" value="UniProtKB-KW"/>
</dbReference>
<feature type="domain" description="DNA-directed RNA polymerase beta subunit external 1" evidence="14">
    <location>
        <begin position="597"/>
        <end position="662"/>
    </location>
</feature>
<accession>A0ABW9AGS0</accession>
<dbReference type="Gene3D" id="2.40.50.100">
    <property type="match status" value="1"/>
</dbReference>
<dbReference type="InterPro" id="IPR007645">
    <property type="entry name" value="RNA_pol_Rpb2_3"/>
</dbReference>
<dbReference type="InterPro" id="IPR007644">
    <property type="entry name" value="RNA_pol_bsu_protrusion"/>
</dbReference>
<gene>
    <name evidence="6 15" type="primary">rpoB</name>
    <name evidence="15" type="ORF">PQR62_24455</name>
</gene>
<dbReference type="Gene3D" id="3.90.1800.10">
    <property type="entry name" value="RNA polymerase alpha subunit dimerisation domain"/>
    <property type="match status" value="1"/>
</dbReference>
<evidence type="ECO:0000313" key="15">
    <source>
        <dbReference type="EMBL" id="MFL9927449.1"/>
    </source>
</evidence>
<comment type="caution">
    <text evidence="15">The sequence shown here is derived from an EMBL/GenBank/DDBJ whole genome shotgun (WGS) entry which is preliminary data.</text>
</comment>
<evidence type="ECO:0000259" key="9">
    <source>
        <dbReference type="Pfam" id="PF00562"/>
    </source>
</evidence>
<keyword evidence="3 6" id="KW-0548">Nucleotidyltransferase</keyword>
<dbReference type="InterPro" id="IPR007642">
    <property type="entry name" value="RNA_pol_Rpb2_2"/>
</dbReference>
<dbReference type="CDD" id="cd00653">
    <property type="entry name" value="RNA_pol_B_RPB2"/>
    <property type="match status" value="1"/>
</dbReference>
<evidence type="ECO:0000256" key="3">
    <source>
        <dbReference type="ARBA" id="ARBA00022695"/>
    </source>
</evidence>
<evidence type="ECO:0000256" key="5">
    <source>
        <dbReference type="ARBA" id="ARBA00048552"/>
    </source>
</evidence>
<feature type="domain" description="RNA polymerase Rpb2" evidence="11">
    <location>
        <begin position="156"/>
        <end position="227"/>
    </location>
</feature>
<dbReference type="InterPro" id="IPR007641">
    <property type="entry name" value="RNA_pol_Rpb2_7"/>
</dbReference>
<dbReference type="PANTHER" id="PTHR20856">
    <property type="entry name" value="DNA-DIRECTED RNA POLYMERASE I SUBUNIT 2"/>
    <property type="match status" value="1"/>
</dbReference>
<keyword evidence="2 6" id="KW-0808">Transferase</keyword>
<dbReference type="Gene3D" id="3.90.1100.10">
    <property type="match status" value="3"/>
</dbReference>
<dbReference type="InterPro" id="IPR014724">
    <property type="entry name" value="RNA_pol_RPB2_OB-fold"/>
</dbReference>
<dbReference type="GO" id="GO:0003899">
    <property type="term" value="F:DNA-directed RNA polymerase activity"/>
    <property type="evidence" value="ECO:0007669"/>
    <property type="project" value="UniProtKB-EC"/>
</dbReference>
<dbReference type="Pfam" id="PF04563">
    <property type="entry name" value="RNA_pol_Rpb2_1"/>
    <property type="match status" value="1"/>
</dbReference>
<evidence type="ECO:0000256" key="1">
    <source>
        <dbReference type="ARBA" id="ARBA00022478"/>
    </source>
</evidence>
<dbReference type="RefSeq" id="WP_408160686.1">
    <property type="nucleotide sequence ID" value="NZ_JAQQFM010000015.1"/>
</dbReference>
<dbReference type="InterPro" id="IPR010243">
    <property type="entry name" value="RNA_pol_bsu_bac"/>
</dbReference>
<dbReference type="HAMAP" id="MF_01321">
    <property type="entry name" value="RNApol_bact_RpoB"/>
    <property type="match status" value="1"/>
</dbReference>
<keyword evidence="1 6" id="KW-0240">DNA-directed RNA polymerase</keyword>
<dbReference type="Proteomes" id="UP001629246">
    <property type="component" value="Unassembled WGS sequence"/>
</dbReference>
<evidence type="ECO:0000256" key="7">
    <source>
        <dbReference type="RuleBase" id="RU000434"/>
    </source>
</evidence>